<dbReference type="Proteomes" id="UP001139000">
    <property type="component" value="Unassembled WGS sequence"/>
</dbReference>
<name>A0A9X1PNL0_9BACT</name>
<evidence type="ECO:0000259" key="1">
    <source>
        <dbReference type="Pfam" id="PF02514"/>
    </source>
</evidence>
<evidence type="ECO:0000313" key="2">
    <source>
        <dbReference type="EMBL" id="MCF0063314.1"/>
    </source>
</evidence>
<dbReference type="InterPro" id="IPR011953">
    <property type="entry name" value="Cobalto_CobN"/>
</dbReference>
<dbReference type="EMBL" id="JAJTTC010000004">
    <property type="protein sequence ID" value="MCF0063314.1"/>
    <property type="molecule type" value="Genomic_DNA"/>
</dbReference>
<accession>A0A9X1PNL0</accession>
<dbReference type="PANTHER" id="PTHR44119:SF4">
    <property type="entry name" value="AEROBIC COBALTOCHELATASE SUBUNIT COBN"/>
    <property type="match status" value="1"/>
</dbReference>
<dbReference type="PANTHER" id="PTHR44119">
    <property type="entry name" value="MAGNESIUM-CHELATASE SUBUNIT CHLH, CHLOROPLASTIC"/>
    <property type="match status" value="1"/>
</dbReference>
<gene>
    <name evidence="2" type="primary">cobN</name>
    <name evidence="2" type="ORF">LXM26_17525</name>
</gene>
<dbReference type="RefSeq" id="WP_234656325.1">
    <property type="nucleotide sequence ID" value="NZ_CP094997.1"/>
</dbReference>
<organism evidence="2 3">
    <name type="scientific">Dyadobacter chenwenxiniae</name>
    <dbReference type="NCBI Taxonomy" id="2906456"/>
    <lineage>
        <taxon>Bacteria</taxon>
        <taxon>Pseudomonadati</taxon>
        <taxon>Bacteroidota</taxon>
        <taxon>Cytophagia</taxon>
        <taxon>Cytophagales</taxon>
        <taxon>Spirosomataceae</taxon>
        <taxon>Dyadobacter</taxon>
    </lineage>
</organism>
<comment type="caution">
    <text evidence="2">The sequence shown here is derived from an EMBL/GenBank/DDBJ whole genome shotgun (WGS) entry which is preliminary data.</text>
</comment>
<dbReference type="EC" id="6.6.1.2" evidence="2"/>
<dbReference type="GO" id="GO:0009236">
    <property type="term" value="P:cobalamin biosynthetic process"/>
    <property type="evidence" value="ECO:0007669"/>
    <property type="project" value="InterPro"/>
</dbReference>
<proteinExistence type="predicted"/>
<keyword evidence="3" id="KW-1185">Reference proteome</keyword>
<sequence length="1427" mass="158924">MTTKRQRITRADGKAINLVQRRGHLSYCYNACCCGRTDRGYAAIPVELYKSEWLKRKLRNVVHMTKGGCLGPCTLANVVTLLFDGHSVWFHSINNDWQIIAIFDYIESMVKADRYLVPPSDLAEYVFQFYTWKGSETATISGQAALPTEGIVFMTHADTDLLTLNRAMEILPDDFPKTMGISLLAVKSEEQMQQLLTRELAEAQIIVIRIHGRLSSIPGYGELVRLARERQQHLIIVSGTGELNPDFAAVSTVSPVILQETLNYLQTGGYANFTSLLCYLSDHLLMTGFGAEPAVQLPEHGIYHPDLPENADITDWLKYKNPAFPTVAITFYRAHWISGNTHFVDAMIRSLESRNVNVLPVFTSSLKAADPVSGKPIAFQYFDHESVHVDVLINTISFAITDIQPAGTISKPVAALANLDVPILQAITSGMSRGPWETSSRGLNPLDTAMNVAIPEFDGRIITVPVSFKEKGKETKGYEPLDNRVERVTGLALRFARLRHLKNAEKRIAFIFTNSNTKASQIGNAVGLDAPASLMNMLHAMQAEGYEIKNLPATSNELIHTLIDRCSYDQNYLTNEQLENAAGHVPAHQYQKWFEELPEALKNKIVNQWGNAPGETFVHNGRIALAGLDLGNAFVALQPPRGYGMDPDAIYHQPDLPPTHHYYALYRWLRDSWGADAIVHVGKHGTLEWLPGKSIGLSENCFPDALLGDMPLFYPFIINDPGEGSQAKRRAHAVIVDHLTPPMTSADSYGELAQLTQLVDEYYQVESLDPSKLPLLQRQIWELIRSTNLDTDLSAMLSRDHGDHKHDWDDEMTPEGVPVSLTEMDGKDIAHLIEDIDGYLCELGAAQIRNGLHTLGEMPAGGALADMLQALTRLQNGAVAGLQSELATLFDLPLNDILAKKGEKLHAVDPKFEQLAGRKVVTGADALEVMDELSNHLFRLLEHYHFTPASIDQVIFETLNVTPACAGFENIRSILAFVCWALLPDLARTDEEITNLLHGLSGGYIPAGPSGAPTRGMAHILPTGRNFYAVDPRVLPSKAAWEVGQQLAREVLERHFKDAGRYPESVGISIWGTSAMRTQGDDVAEVLALLGVRPVWQAESRRITGIEIIELAELGRPRIDVTTRISGFFRDAFPHLIELLDDAVQMVIAQDEPLEENFVRKHYLKDLAELQKDDNLTIEEAEEKAAYRIFGAAPGAYGAGILPLIDERNWHSDADLAKAYVNWGGYAYSKNAQGVDARTEFRQRLAGVEVALHNQDNREHDIFDSDDYLQFHGGMIATIRNLTGQQPKHYFGDSQNPALPIVRDLKEETLRVFRSRVINPKWIESIKKHGYKGGLELTATVDYIFGYDATAHVAEDWMYEKLAQTYALDPQMQQFFEENNPWALNAIAERLLEAAQRGMWAAPSQAALDGLKDLYIKSETLLEARAE</sequence>
<dbReference type="InterPro" id="IPR003672">
    <property type="entry name" value="CobN/Mg_chltase"/>
</dbReference>
<dbReference type="GO" id="GO:0051116">
    <property type="term" value="F:cobaltochelatase activity"/>
    <property type="evidence" value="ECO:0007669"/>
    <property type="project" value="UniProtKB-EC"/>
</dbReference>
<keyword evidence="2" id="KW-0436">Ligase</keyword>
<reference evidence="2" key="1">
    <citation type="submission" date="2021-12" db="EMBL/GenBank/DDBJ databases">
        <title>Novel species in genus Dyadobacter.</title>
        <authorList>
            <person name="Ma C."/>
        </authorList>
    </citation>
    <scope>NUCLEOTIDE SEQUENCE</scope>
    <source>
        <strain evidence="2">LJ419</strain>
    </source>
</reference>
<dbReference type="Pfam" id="PF02514">
    <property type="entry name" value="CobN-Mg_chel"/>
    <property type="match status" value="1"/>
</dbReference>
<protein>
    <submittedName>
        <fullName evidence="2">Cobaltochelatase subunit CobN</fullName>
        <ecNumber evidence="2">6.6.1.2</ecNumber>
    </submittedName>
</protein>
<dbReference type="NCBIfam" id="TIGR02257">
    <property type="entry name" value="cobalto_cobN"/>
    <property type="match status" value="1"/>
</dbReference>
<dbReference type="CDD" id="cd10150">
    <property type="entry name" value="CobN_like"/>
    <property type="match status" value="1"/>
</dbReference>
<feature type="domain" description="CobN/magnesium chelatase" evidence="1">
    <location>
        <begin position="263"/>
        <end position="1405"/>
    </location>
</feature>
<evidence type="ECO:0000313" key="3">
    <source>
        <dbReference type="Proteomes" id="UP001139000"/>
    </source>
</evidence>